<protein>
    <submittedName>
        <fullName evidence="2">Tetratricopeptide repeat protein</fullName>
    </submittedName>
</protein>
<feature type="domain" description="Bacterial transcriptional activator" evidence="1">
    <location>
        <begin position="100"/>
        <end position="245"/>
    </location>
</feature>
<dbReference type="GO" id="GO:0006355">
    <property type="term" value="P:regulation of DNA-templated transcription"/>
    <property type="evidence" value="ECO:0007669"/>
    <property type="project" value="InterPro"/>
</dbReference>
<dbReference type="EMBL" id="SJKA01000007">
    <property type="protein sequence ID" value="TCC31373.1"/>
    <property type="molecule type" value="Genomic_DNA"/>
</dbReference>
<dbReference type="InterPro" id="IPR016032">
    <property type="entry name" value="Sig_transdc_resp-reg_C-effctor"/>
</dbReference>
<accession>A0A4R0IDV2</accession>
<evidence type="ECO:0000259" key="1">
    <source>
        <dbReference type="SMART" id="SM01043"/>
    </source>
</evidence>
<dbReference type="Gene3D" id="3.40.50.300">
    <property type="entry name" value="P-loop containing nucleotide triphosphate hydrolases"/>
    <property type="match status" value="1"/>
</dbReference>
<proteinExistence type="predicted"/>
<evidence type="ECO:0000313" key="2">
    <source>
        <dbReference type="EMBL" id="TCC31373.1"/>
    </source>
</evidence>
<evidence type="ECO:0000313" key="3">
    <source>
        <dbReference type="Proteomes" id="UP000292695"/>
    </source>
</evidence>
<dbReference type="Proteomes" id="UP000292695">
    <property type="component" value="Unassembled WGS sequence"/>
</dbReference>
<dbReference type="InterPro" id="IPR058852">
    <property type="entry name" value="HTH_77"/>
</dbReference>
<dbReference type="AlphaFoldDB" id="A0A4R0IDV2"/>
<sequence length="966" mass="103177">MSPEPPQLEVLVLGPLAVRLGGNPVAVDRPLERALLVRLALAGGLSVPDHRLATDLWGDVDLARPTERLRVLASRLRGAIDAPEALVRVNGGYALAARLTDLNAARGAAEQMHAAVRSGDHLAVRTTAQAALAQWRGPSLADLRTVPYAVTEAEQLDAWRLALQVERLDAELALGHAAEAARELEALAAENPLHERLWCLLALSLYRTGRQADALTRLATLRGRLADELGVDPAPDTAAMELRLLRQDPSLLPESALLSQAVTTPVKAPALPAPMTSFVGRHKELASLAERLGEPGLVTLTGGPGSGKSRLAFEAARTVAGRGVRLVELAPLQRESAVLEAIAGVDAGGHDPLGAAAAALDGSVLVLDNAEHLVEQTAEIVAALLKRAPALTVLVTSQRPLQLANEEVRPMRPLDPLDAARLFGERSAADAQGADPEQVAAICTAVDRYPLGIELAAGLTRTLTVPQLAKRLADRMRLLVAGARDAQLRHVSLVAALDWSHQLLSDSERAVLRRIAVFAGGFTLEAAEQVATEPRDVAPALTELADRSLLTVEAVNGRRFRLLETVRDYALGKLEEAGETELARTAQLEWAVGFVEAVGRADDDFASAESVAEVFGEWPNLLDVLDRAPGTDRAVVGLRLALALHTPWLIRGMYAEAARHLDALADAPGATTAERVTALSNHGFVLTMCGQFDQAAESLTVAEALARTQDDDTLTLTALYYRSIVEIERGHLRDAFTPLLAGQALAQTSPQHERRLSACTDALGTLYVYTGQPAKALECYETCIVADRKYGDEHGLSRGLSNLAGALVGLERYDDALQAATESDHYARRLDDRQILPLNDVIRGLVAVARGDLDEGEKFLRSAVEYAIADDTGVTHAYIDLADLLVLQGELDEAAGLLDAVFAETPDHSTSWLAARAVAAALALAQGNRAHATTLVTETTTSYTKTGFAWPRYSTRLDTVRAALSD</sequence>
<dbReference type="GO" id="GO:0003677">
    <property type="term" value="F:DNA binding"/>
    <property type="evidence" value="ECO:0007669"/>
    <property type="project" value="InterPro"/>
</dbReference>
<gene>
    <name evidence="2" type="ORF">E0H50_22125</name>
</gene>
<dbReference type="OrthoDB" id="4492184at2"/>
<dbReference type="SUPFAM" id="SSF52540">
    <property type="entry name" value="P-loop containing nucleoside triphosphate hydrolases"/>
    <property type="match status" value="1"/>
</dbReference>
<dbReference type="PANTHER" id="PTHR47691:SF3">
    <property type="entry name" value="HTH-TYPE TRANSCRIPTIONAL REGULATOR RV0890C-RELATED"/>
    <property type="match status" value="1"/>
</dbReference>
<keyword evidence="3" id="KW-1185">Reference proteome</keyword>
<dbReference type="SMART" id="SM01043">
    <property type="entry name" value="BTAD"/>
    <property type="match status" value="1"/>
</dbReference>
<dbReference type="Pfam" id="PF25872">
    <property type="entry name" value="HTH_77"/>
    <property type="match status" value="1"/>
</dbReference>
<reference evidence="2 3" key="1">
    <citation type="submission" date="2019-02" db="EMBL/GenBank/DDBJ databases">
        <title>Kribbella capetownensis sp. nov. and Kribbella speibonae sp. nov., isolated from soil.</title>
        <authorList>
            <person name="Curtis S.M."/>
            <person name="Norton I."/>
            <person name="Everest G.J."/>
            <person name="Meyers P.R."/>
        </authorList>
    </citation>
    <scope>NUCLEOTIDE SEQUENCE [LARGE SCALE GENOMIC DNA]</scope>
    <source>
        <strain evidence="2 3">DSM 27082</strain>
    </source>
</reference>
<comment type="caution">
    <text evidence="2">The sequence shown here is derived from an EMBL/GenBank/DDBJ whole genome shotgun (WGS) entry which is preliminary data.</text>
</comment>
<dbReference type="Pfam" id="PF14559">
    <property type="entry name" value="TPR_19"/>
    <property type="match status" value="1"/>
</dbReference>
<dbReference type="Gene3D" id="1.10.10.10">
    <property type="entry name" value="Winged helix-like DNA-binding domain superfamily/Winged helix DNA-binding domain"/>
    <property type="match status" value="1"/>
</dbReference>
<dbReference type="InterPro" id="IPR011990">
    <property type="entry name" value="TPR-like_helical_dom_sf"/>
</dbReference>
<organism evidence="2 3">
    <name type="scientific">Kribbella sindirgiensis</name>
    <dbReference type="NCBI Taxonomy" id="1124744"/>
    <lineage>
        <taxon>Bacteria</taxon>
        <taxon>Bacillati</taxon>
        <taxon>Actinomycetota</taxon>
        <taxon>Actinomycetes</taxon>
        <taxon>Propionibacteriales</taxon>
        <taxon>Kribbellaceae</taxon>
        <taxon>Kribbella</taxon>
    </lineage>
</organism>
<dbReference type="Gene3D" id="1.25.40.10">
    <property type="entry name" value="Tetratricopeptide repeat domain"/>
    <property type="match status" value="3"/>
</dbReference>
<dbReference type="InterPro" id="IPR005158">
    <property type="entry name" value="BTAD"/>
</dbReference>
<dbReference type="InterPro" id="IPR036388">
    <property type="entry name" value="WH-like_DNA-bd_sf"/>
</dbReference>
<dbReference type="InterPro" id="IPR027417">
    <property type="entry name" value="P-loop_NTPase"/>
</dbReference>
<name>A0A4R0IDV2_9ACTN</name>
<dbReference type="PANTHER" id="PTHR47691">
    <property type="entry name" value="REGULATOR-RELATED"/>
    <property type="match status" value="1"/>
</dbReference>
<dbReference type="Pfam" id="PF03704">
    <property type="entry name" value="BTAD"/>
    <property type="match status" value="1"/>
</dbReference>
<dbReference type="SUPFAM" id="SSF48452">
    <property type="entry name" value="TPR-like"/>
    <property type="match status" value="3"/>
</dbReference>
<dbReference type="Pfam" id="PF13424">
    <property type="entry name" value="TPR_12"/>
    <property type="match status" value="1"/>
</dbReference>
<dbReference type="RefSeq" id="WP_131291553.1">
    <property type="nucleotide sequence ID" value="NZ_SJKA01000007.1"/>
</dbReference>
<dbReference type="CDD" id="cd15831">
    <property type="entry name" value="BTAD"/>
    <property type="match status" value="1"/>
</dbReference>
<dbReference type="SUPFAM" id="SSF46894">
    <property type="entry name" value="C-terminal effector domain of the bipartite response regulators"/>
    <property type="match status" value="1"/>
</dbReference>